<dbReference type="EMBL" id="CAJNAU010000159">
    <property type="protein sequence ID" value="CAE6860348.1"/>
    <property type="molecule type" value="Genomic_DNA"/>
</dbReference>
<evidence type="ECO:0000313" key="1">
    <source>
        <dbReference type="EMBL" id="CAE6860348.1"/>
    </source>
</evidence>
<gene>
    <name evidence="1" type="ORF">R69658_07586</name>
</gene>
<evidence type="ECO:0008006" key="3">
    <source>
        <dbReference type="Google" id="ProtNLM"/>
    </source>
</evidence>
<dbReference type="InterPro" id="IPR029063">
    <property type="entry name" value="SAM-dependent_MTases_sf"/>
</dbReference>
<reference evidence="1 2" key="1">
    <citation type="submission" date="2021-02" db="EMBL/GenBank/DDBJ databases">
        <authorList>
            <person name="Vanwijnsberghe S."/>
        </authorList>
    </citation>
    <scope>NUCLEOTIDE SEQUENCE [LARGE SCALE GENOMIC DNA]</scope>
    <source>
        <strain evidence="1 2">R-69658</strain>
    </source>
</reference>
<comment type="caution">
    <text evidence="1">The sequence shown here is derived from an EMBL/GenBank/DDBJ whole genome shotgun (WGS) entry which is preliminary data.</text>
</comment>
<dbReference type="Gene3D" id="3.40.50.150">
    <property type="entry name" value="Vaccinia Virus protein VP39"/>
    <property type="match status" value="1"/>
</dbReference>
<dbReference type="CDD" id="cd02440">
    <property type="entry name" value="AdoMet_MTases"/>
    <property type="match status" value="1"/>
</dbReference>
<name>A0ABN7NEL6_9BURK</name>
<dbReference type="Proteomes" id="UP000674425">
    <property type="component" value="Unassembled WGS sequence"/>
</dbReference>
<organism evidence="1 2">
    <name type="scientific">Paraburkholderia aspalathi</name>
    <dbReference type="NCBI Taxonomy" id="1324617"/>
    <lineage>
        <taxon>Bacteria</taxon>
        <taxon>Pseudomonadati</taxon>
        <taxon>Pseudomonadota</taxon>
        <taxon>Betaproteobacteria</taxon>
        <taxon>Burkholderiales</taxon>
        <taxon>Burkholderiaceae</taxon>
        <taxon>Paraburkholderia</taxon>
    </lineage>
</organism>
<keyword evidence="2" id="KW-1185">Reference proteome</keyword>
<proteinExistence type="predicted"/>
<accession>A0ABN7NEL6</accession>
<evidence type="ECO:0000313" key="2">
    <source>
        <dbReference type="Proteomes" id="UP000674425"/>
    </source>
</evidence>
<sequence length="286" mass="32346">MDTTFPCPACNGESWLPVGTHYYWRAEHQANGNWYRDQYVRLRRRVLFEIWFPDADVVILSSRRCATCGLACYCPRPDSFDLEAKYRFLMEAKGVGTRDAAVEQDAARAAWVYETICAVQTNPFRVLDVGGGNGRLMLPFLARGAECYLVDYATWTHQGVQRLGSTLADVPQAMSFDVAICSHVLEHVAYPRRLLEEVHRILCDDGIVYVEVPLEEFRNNAWNPILAEPVTHISFFTAVTLRHLLLAVGYQTNLLEECVGTYEGQPLPVIRAVATKSNWLADPVNI</sequence>
<protein>
    <recommendedName>
        <fullName evidence="3">Methyltransferase domain-containing protein</fullName>
    </recommendedName>
</protein>
<dbReference type="RefSeq" id="WP_200622557.1">
    <property type="nucleotide sequence ID" value="NZ_CAJNAU010000159.1"/>
</dbReference>
<dbReference type="SUPFAM" id="SSF53335">
    <property type="entry name" value="S-adenosyl-L-methionine-dependent methyltransferases"/>
    <property type="match status" value="1"/>
</dbReference>
<dbReference type="PANTHER" id="PTHR43861">
    <property type="entry name" value="TRANS-ACONITATE 2-METHYLTRANSFERASE-RELATED"/>
    <property type="match status" value="1"/>
</dbReference>
<dbReference type="Pfam" id="PF13489">
    <property type="entry name" value="Methyltransf_23"/>
    <property type="match status" value="1"/>
</dbReference>